<proteinExistence type="predicted"/>
<name>A0ACC7MKU6_9BURK</name>
<accession>A0ACC7MKU6</accession>
<keyword evidence="2" id="KW-1185">Reference proteome</keyword>
<sequence>MNTHAHTAALAARWKTQSGTADEQLLGSVRKLLEERTYQHVTLAEIADELLLSQRTLRRRLLQLNTRFSTLVAEVRGDQVRRYLTETSWSLDRIAEQVGYSDAANLRQAVKRWTGESPQGFRLRMCPRQSSREEVQASESLTSLESST</sequence>
<dbReference type="Proteomes" id="UP001168096">
    <property type="component" value="Unassembled WGS sequence"/>
</dbReference>
<gene>
    <name evidence="1" type="ORF">QPK29_032685</name>
</gene>
<protein>
    <submittedName>
        <fullName evidence="1">Helix-turn-helix domain-containing protein</fullName>
    </submittedName>
</protein>
<dbReference type="EMBL" id="JASNRB020000050">
    <property type="protein sequence ID" value="MFJ1472489.1"/>
    <property type="molecule type" value="Genomic_DNA"/>
</dbReference>
<comment type="caution">
    <text evidence="1">The sequence shown here is derived from an EMBL/GenBank/DDBJ whole genome shotgun (WGS) entry which is preliminary data.</text>
</comment>
<evidence type="ECO:0000313" key="2">
    <source>
        <dbReference type="Proteomes" id="UP001168096"/>
    </source>
</evidence>
<organism evidence="1 2">
    <name type="scientific">Massilia orientalis</name>
    <dbReference type="NCBI Taxonomy" id="3050128"/>
    <lineage>
        <taxon>Bacteria</taxon>
        <taxon>Pseudomonadati</taxon>
        <taxon>Pseudomonadota</taxon>
        <taxon>Betaproteobacteria</taxon>
        <taxon>Burkholderiales</taxon>
        <taxon>Oxalobacteraceae</taxon>
        <taxon>Telluria group</taxon>
        <taxon>Massilia</taxon>
    </lineage>
</organism>
<evidence type="ECO:0000313" key="1">
    <source>
        <dbReference type="EMBL" id="MFJ1472489.1"/>
    </source>
</evidence>
<reference evidence="1" key="1">
    <citation type="submission" date="2024-11" db="EMBL/GenBank/DDBJ databases">
        <title>Description of Massilia orientalis sp. nov., isolated from rhizosphere soil of Ageratina adenophora.</title>
        <authorList>
            <person name="Wang Y."/>
        </authorList>
    </citation>
    <scope>NUCLEOTIDE SEQUENCE</scope>
    <source>
        <strain evidence="1">YIM B02787</strain>
    </source>
</reference>